<feature type="compositionally biased region" description="Low complexity" evidence="4">
    <location>
        <begin position="217"/>
        <end position="226"/>
    </location>
</feature>
<evidence type="ECO:0000313" key="5">
    <source>
        <dbReference type="Ensembl" id="ENSJHYP00000017388.1"/>
    </source>
</evidence>
<dbReference type="GO" id="GO:0060170">
    <property type="term" value="C:ciliary membrane"/>
    <property type="evidence" value="ECO:0007669"/>
    <property type="project" value="TreeGrafter"/>
</dbReference>
<dbReference type="InterPro" id="IPR006689">
    <property type="entry name" value="Small_GTPase_ARF/SAR"/>
</dbReference>
<dbReference type="SMART" id="SM00177">
    <property type="entry name" value="ARF"/>
    <property type="match status" value="1"/>
</dbReference>
<dbReference type="Proteomes" id="UP000694408">
    <property type="component" value="Unplaced"/>
</dbReference>
<keyword evidence="1 3" id="KW-0547">Nucleotide-binding</keyword>
<dbReference type="Ensembl" id="ENSJHYT00000021013.1">
    <property type="protein sequence ID" value="ENSJHYP00000017388.1"/>
    <property type="gene ID" value="ENSJHYG00000013288.1"/>
</dbReference>
<dbReference type="InterPro" id="IPR027417">
    <property type="entry name" value="P-loop_NTPase"/>
</dbReference>
<proteinExistence type="predicted"/>
<dbReference type="AlphaFoldDB" id="A0A8C5JD10"/>
<feature type="binding site" evidence="3">
    <location>
        <position position="58"/>
    </location>
    <ligand>
        <name>GTP</name>
        <dbReference type="ChEBI" id="CHEBI:37565"/>
    </ligand>
</feature>
<dbReference type="GO" id="GO:0097500">
    <property type="term" value="P:receptor localization to non-motile cilium"/>
    <property type="evidence" value="ECO:0007669"/>
    <property type="project" value="TreeGrafter"/>
</dbReference>
<feature type="region of interest" description="Disordered" evidence="4">
    <location>
        <begin position="208"/>
        <end position="308"/>
    </location>
</feature>
<keyword evidence="6" id="KW-1185">Reference proteome</keyword>
<dbReference type="Gene3D" id="3.40.50.300">
    <property type="entry name" value="P-loop containing nucleotide triphosphate hydrolases"/>
    <property type="match status" value="1"/>
</dbReference>
<dbReference type="GO" id="GO:0005525">
    <property type="term" value="F:GTP binding"/>
    <property type="evidence" value="ECO:0007669"/>
    <property type="project" value="UniProtKB-KW"/>
</dbReference>
<dbReference type="PROSITE" id="PS51417">
    <property type="entry name" value="ARF"/>
    <property type="match status" value="1"/>
</dbReference>
<reference evidence="5" key="1">
    <citation type="submission" date="2025-08" db="UniProtKB">
        <authorList>
            <consortium name="Ensembl"/>
        </authorList>
    </citation>
    <scope>IDENTIFICATION</scope>
</reference>
<organism evidence="5 6">
    <name type="scientific">Junco hyemalis</name>
    <name type="common">Dark-eyed junco</name>
    <dbReference type="NCBI Taxonomy" id="40217"/>
    <lineage>
        <taxon>Eukaryota</taxon>
        <taxon>Metazoa</taxon>
        <taxon>Chordata</taxon>
        <taxon>Craniata</taxon>
        <taxon>Vertebrata</taxon>
        <taxon>Euteleostomi</taxon>
        <taxon>Archelosauria</taxon>
        <taxon>Archosauria</taxon>
        <taxon>Dinosauria</taxon>
        <taxon>Saurischia</taxon>
        <taxon>Theropoda</taxon>
        <taxon>Coelurosauria</taxon>
        <taxon>Aves</taxon>
        <taxon>Neognathae</taxon>
        <taxon>Neoaves</taxon>
        <taxon>Telluraves</taxon>
        <taxon>Australaves</taxon>
        <taxon>Passeriformes</taxon>
        <taxon>Passerellidae</taxon>
        <taxon>Junco</taxon>
    </lineage>
</organism>
<name>A0A8C5JD10_JUNHY</name>
<dbReference type="SUPFAM" id="SSF52540">
    <property type="entry name" value="P-loop containing nucleoside triphosphate hydrolases"/>
    <property type="match status" value="1"/>
</dbReference>
<sequence length="308" mass="32636">MFHLFSHCWSWLQAIQEPVSPVRSPHAALPGEALPGAQPGQSRLRLDRFEVTLRDLPGAQRSRSAWRSHYSEAHGLLFVLDSADLARMEEARKVLGRVLSHPDASGKPLLLLANKQDAPAALLPCELIERLCLERLVNEHRSPCRIVSAGPAPLPIPLRLPVPAPVPRSRSRSPLPLPFPAPAPVPPAALPAPIPALPFPAGAVCRQAGPAGRPGPHHAAGAALAAPRRRRRPGPGASRRPSGRPRPPARPQVSAGGSMTLSRSLLPPQRPASPRSAPSAGTGRCPGRMLGRTGSPARCAPAAASYPW</sequence>
<evidence type="ECO:0000256" key="2">
    <source>
        <dbReference type="ARBA" id="ARBA00023134"/>
    </source>
</evidence>
<dbReference type="PRINTS" id="PR00328">
    <property type="entry name" value="SAR1GTPBP"/>
</dbReference>
<dbReference type="PANTHER" id="PTHR46090">
    <property type="entry name" value="ADP-RIBOSYLATION FACTOR-LIKE PROTEIN 13B"/>
    <property type="match status" value="1"/>
</dbReference>
<dbReference type="GO" id="GO:0097730">
    <property type="term" value="C:non-motile cilium"/>
    <property type="evidence" value="ECO:0007669"/>
    <property type="project" value="TreeGrafter"/>
</dbReference>
<reference evidence="5" key="2">
    <citation type="submission" date="2025-09" db="UniProtKB">
        <authorList>
            <consortium name="Ensembl"/>
        </authorList>
    </citation>
    <scope>IDENTIFICATION</scope>
</reference>
<keyword evidence="2 3" id="KW-0342">GTP-binding</keyword>
<evidence type="ECO:0000256" key="3">
    <source>
        <dbReference type="PIRSR" id="PIRSR606689-1"/>
    </source>
</evidence>
<evidence type="ECO:0000256" key="1">
    <source>
        <dbReference type="ARBA" id="ARBA00022741"/>
    </source>
</evidence>
<feature type="compositionally biased region" description="Low complexity" evidence="4">
    <location>
        <begin position="261"/>
        <end position="280"/>
    </location>
</feature>
<protein>
    <recommendedName>
        <fullName evidence="7">AR13A protein</fullName>
    </recommendedName>
</protein>
<dbReference type="GO" id="GO:0003924">
    <property type="term" value="F:GTPase activity"/>
    <property type="evidence" value="ECO:0007669"/>
    <property type="project" value="InterPro"/>
</dbReference>
<dbReference type="InterPro" id="IPR051995">
    <property type="entry name" value="Ciliary_GTPase"/>
</dbReference>
<dbReference type="Pfam" id="PF00025">
    <property type="entry name" value="Arf"/>
    <property type="match status" value="1"/>
</dbReference>
<accession>A0A8C5JD10</accession>
<dbReference type="GO" id="GO:1905515">
    <property type="term" value="P:non-motile cilium assembly"/>
    <property type="evidence" value="ECO:0007669"/>
    <property type="project" value="TreeGrafter"/>
</dbReference>
<dbReference type="PANTHER" id="PTHR46090:SF4">
    <property type="entry name" value="ADP RIBOSYLATION FACTOR LIKE GTPASE 13A"/>
    <property type="match status" value="1"/>
</dbReference>
<evidence type="ECO:0008006" key="7">
    <source>
        <dbReference type="Google" id="ProtNLM"/>
    </source>
</evidence>
<evidence type="ECO:0000256" key="4">
    <source>
        <dbReference type="SAM" id="MobiDB-lite"/>
    </source>
</evidence>
<feature type="binding site" evidence="3">
    <location>
        <begin position="114"/>
        <end position="117"/>
    </location>
    <ligand>
        <name>GTP</name>
        <dbReference type="ChEBI" id="CHEBI:37565"/>
    </ligand>
</feature>
<evidence type="ECO:0000313" key="6">
    <source>
        <dbReference type="Proteomes" id="UP000694408"/>
    </source>
</evidence>